<evidence type="ECO:0000256" key="2">
    <source>
        <dbReference type="SAM" id="Phobius"/>
    </source>
</evidence>
<sequence length="678" mass="73888">MIELVARPSSPAQPLLVESFAIVGAGSASPVIDRVPFEIWQQIFLLLLSSEDVPGLDEIFGPIWGRTTPPASIHGKLILPQSPTTISQVCSSWREYAFGMPDLWNMLFVKAPSKRLSSSASKLAVLVERRLVLTRSMPLKLCVYSKDDEESAHTLLGAVLPFSSRWETIHLHIPPLSMSELFSLRQSDLPLLNSLKIHMQIYALGTIKSRQLSVFDNVPPIQRLCTSYLPPPTCPIYAALEELHIQEGRSETWSTLRVLAACPQLRVLTLSGVGITMASAAPSAVYPDLVLTELHALNLEHPTGRERLLDMLKLPKLRALTIGGSCSGESTSSVFSAIMMLMDRRRAPRTPSNSNNAANASAFSAVVRSAGSPIASLFTPRAVSSGRSGPSGSRQTRNHRKYSIDLSHVPVHSNEETDPSSKTSIENPLEPGVLDTPKPSLFIDRGSPLDTVRLARRRSKAARNSKGNSPLLVPPQRPAVSPHSDARTSYPLLNAGPVMPEPLARSDAGISHSSLWAPPAYRSRSGTTRTIRNGSLRSPPDIPLHGDHALEKPPLHRAAEILQQATRRVLEDPAFSQSSLFRYLAPLVIFLSLLLLVAAIPRFCPLEGRLLSDLPCVILLVIAGVTSALVALRCLIWLVGIFATRFCETDLSELSRKRGMTDANGMRLADGDMVTALF</sequence>
<evidence type="ECO:0000256" key="1">
    <source>
        <dbReference type="SAM" id="MobiDB-lite"/>
    </source>
</evidence>
<feature type="transmembrane region" description="Helical" evidence="2">
    <location>
        <begin position="583"/>
        <end position="604"/>
    </location>
</feature>
<name>A0A409YQ66_9AGAR</name>
<keyword evidence="2" id="KW-1133">Transmembrane helix</keyword>
<comment type="caution">
    <text evidence="3">The sequence shown here is derived from an EMBL/GenBank/DDBJ whole genome shotgun (WGS) entry which is preliminary data.</text>
</comment>
<proteinExistence type="predicted"/>
<keyword evidence="4" id="KW-1185">Reference proteome</keyword>
<evidence type="ECO:0000313" key="3">
    <source>
        <dbReference type="EMBL" id="PPR05140.1"/>
    </source>
</evidence>
<keyword evidence="2" id="KW-0472">Membrane</keyword>
<feature type="compositionally biased region" description="Basic residues" evidence="1">
    <location>
        <begin position="454"/>
        <end position="463"/>
    </location>
</feature>
<protein>
    <recommendedName>
        <fullName evidence="5">F-box domain-containing protein</fullName>
    </recommendedName>
</protein>
<dbReference type="EMBL" id="NHYE01000514">
    <property type="protein sequence ID" value="PPR05140.1"/>
    <property type="molecule type" value="Genomic_DNA"/>
</dbReference>
<dbReference type="OrthoDB" id="2269034at2759"/>
<feature type="compositionally biased region" description="Low complexity" evidence="1">
    <location>
        <begin position="384"/>
        <end position="394"/>
    </location>
</feature>
<reference evidence="3 4" key="1">
    <citation type="journal article" date="2018" name="Evol. Lett.">
        <title>Horizontal gene cluster transfer increased hallucinogenic mushroom diversity.</title>
        <authorList>
            <person name="Reynolds H.T."/>
            <person name="Vijayakumar V."/>
            <person name="Gluck-Thaler E."/>
            <person name="Korotkin H.B."/>
            <person name="Matheny P.B."/>
            <person name="Slot J.C."/>
        </authorList>
    </citation>
    <scope>NUCLEOTIDE SEQUENCE [LARGE SCALE GENOMIC DNA]</scope>
    <source>
        <strain evidence="3 4">SRW20</strain>
    </source>
</reference>
<keyword evidence="2" id="KW-0812">Transmembrane</keyword>
<organism evidence="3 4">
    <name type="scientific">Gymnopilus dilepis</name>
    <dbReference type="NCBI Taxonomy" id="231916"/>
    <lineage>
        <taxon>Eukaryota</taxon>
        <taxon>Fungi</taxon>
        <taxon>Dikarya</taxon>
        <taxon>Basidiomycota</taxon>
        <taxon>Agaricomycotina</taxon>
        <taxon>Agaricomycetes</taxon>
        <taxon>Agaricomycetidae</taxon>
        <taxon>Agaricales</taxon>
        <taxon>Agaricineae</taxon>
        <taxon>Hymenogastraceae</taxon>
        <taxon>Gymnopilus</taxon>
    </lineage>
</organism>
<feature type="transmembrane region" description="Helical" evidence="2">
    <location>
        <begin position="616"/>
        <end position="643"/>
    </location>
</feature>
<feature type="compositionally biased region" description="Polar residues" evidence="1">
    <location>
        <begin position="524"/>
        <end position="536"/>
    </location>
</feature>
<evidence type="ECO:0000313" key="4">
    <source>
        <dbReference type="Proteomes" id="UP000284706"/>
    </source>
</evidence>
<gene>
    <name evidence="3" type="ORF">CVT26_012226</name>
</gene>
<dbReference type="Proteomes" id="UP000284706">
    <property type="component" value="Unassembled WGS sequence"/>
</dbReference>
<dbReference type="InParanoid" id="A0A409YQ66"/>
<accession>A0A409YQ66</accession>
<evidence type="ECO:0008006" key="5">
    <source>
        <dbReference type="Google" id="ProtNLM"/>
    </source>
</evidence>
<feature type="region of interest" description="Disordered" evidence="1">
    <location>
        <begin position="380"/>
        <end position="488"/>
    </location>
</feature>
<dbReference type="AlphaFoldDB" id="A0A409YQ66"/>
<feature type="region of interest" description="Disordered" evidence="1">
    <location>
        <begin position="519"/>
        <end position="549"/>
    </location>
</feature>